<reference evidence="12 13" key="1">
    <citation type="submission" date="2014-04" db="EMBL/GenBank/DDBJ databases">
        <authorList>
            <consortium name="DOE Joint Genome Institute"/>
            <person name="Kuo A."/>
            <person name="Girlanda M."/>
            <person name="Perotto S."/>
            <person name="Kohler A."/>
            <person name="Nagy L.G."/>
            <person name="Floudas D."/>
            <person name="Copeland A."/>
            <person name="Barry K.W."/>
            <person name="Cichocki N."/>
            <person name="Veneault-Fourrey C."/>
            <person name="LaButti K."/>
            <person name="Lindquist E.A."/>
            <person name="Lipzen A."/>
            <person name="Lundell T."/>
            <person name="Morin E."/>
            <person name="Murat C."/>
            <person name="Sun H."/>
            <person name="Tunlid A."/>
            <person name="Henrissat B."/>
            <person name="Grigoriev I.V."/>
            <person name="Hibbett D.S."/>
            <person name="Martin F."/>
            <person name="Nordberg H.P."/>
            <person name="Cantor M.N."/>
            <person name="Hua S.X."/>
        </authorList>
    </citation>
    <scope>NUCLEOTIDE SEQUENCE [LARGE SCALE GENOMIC DNA]</scope>
    <source>
        <strain evidence="12 13">MUT 4182</strain>
    </source>
</reference>
<keyword evidence="10" id="KW-1133">Transmembrane helix</keyword>
<accession>A0A0C3MKD0</accession>
<evidence type="ECO:0000256" key="1">
    <source>
        <dbReference type="ARBA" id="ARBA00001974"/>
    </source>
</evidence>
<keyword evidence="5 10" id="KW-0285">Flavoprotein</keyword>
<dbReference type="Gene3D" id="3.50.50.60">
    <property type="entry name" value="FAD/NAD(P)-binding domain"/>
    <property type="match status" value="1"/>
</dbReference>
<keyword evidence="13" id="KW-1185">Reference proteome</keyword>
<evidence type="ECO:0000256" key="3">
    <source>
        <dbReference type="ARBA" id="ARBA00008802"/>
    </source>
</evidence>
<evidence type="ECO:0000256" key="10">
    <source>
        <dbReference type="RuleBase" id="RU367121"/>
    </source>
</evidence>
<dbReference type="STRING" id="1051891.A0A0C3MKD0"/>
<comment type="subcellular location">
    <subcellularLocation>
        <location evidence="10">Endoplasmic reticulum membrane</location>
        <topology evidence="10">Multi-pass membrane protein</topology>
    </subcellularLocation>
    <subcellularLocation>
        <location evidence="2">Microsome membrane</location>
        <topology evidence="2">Multi-pass membrane protein</topology>
    </subcellularLocation>
</comment>
<sequence>MAVTKSRYASPNHFDAIIIGAGIAGPALAYALSTLPQTSENALRIALMDRSFAEPNRIVGELLQPGGMKALRELGMDDCVNNIDAISCHGYAVLYQGKTVHIPYPDKEEGRSFHHGRFVQNLRAKARTGKGVECIEATVSDLIESPEGRVLGVRATRKGEKEQSQAAEDFFADVTFVADGWSSKFRSKVLGASFREPKLKSHFIGLVLKDVRLPIPKHGTVALIPGTGPVLIYQIGEHETRMLVDAQGGLPKDIPAYIKARIIPHLPENLGDAILDSVASERPKSMPNSFFPATKQGGQYHKPGAILLGDSWNMRHPLTGGGMTVAFSDVVVLRRLLDSVVNDPTLAIPDTDDPSDLEKPPKGPFSDWSKLVPVLTDLHWERKGLAGTVNILSVALYDLFGAEDENLFVLREGCFKYFERGGECINGPVSLLAGIAPSPMYLAYHFFSVAFYAIYCLFAHPRPRKISPDSDKVQMVVPGMDEYPLLVWRSIMAIYTAAVVFLPLVWTEIRWW</sequence>
<dbReference type="InterPro" id="IPR040125">
    <property type="entry name" value="Squalene_monox"/>
</dbReference>
<keyword evidence="6 10" id="KW-0274">FAD</keyword>
<dbReference type="UniPathway" id="UPA00767">
    <property type="reaction ID" value="UER00752"/>
</dbReference>
<evidence type="ECO:0000256" key="7">
    <source>
        <dbReference type="ARBA" id="ARBA00022848"/>
    </source>
</evidence>
<evidence type="ECO:0000256" key="9">
    <source>
        <dbReference type="ARBA" id="ARBA00023136"/>
    </source>
</evidence>
<dbReference type="Pfam" id="PF08491">
    <property type="entry name" value="SE"/>
    <property type="match status" value="2"/>
</dbReference>
<dbReference type="SUPFAM" id="SSF51905">
    <property type="entry name" value="FAD/NAD(P)-binding domain"/>
    <property type="match status" value="1"/>
</dbReference>
<feature type="domain" description="Squalene epoxidase" evidence="11">
    <location>
        <begin position="363"/>
        <end position="460"/>
    </location>
</feature>
<dbReference type="OrthoDB" id="1678617at2759"/>
<dbReference type="EC" id="1.14.14.17" evidence="4 10"/>
<comment type="function">
    <text evidence="10">Catalyzes the stereospecific oxidation of squalene to (S)-2,3-epoxysqualene, and is considered to be a rate-limiting enzyme in steroid biosynthesis.</text>
</comment>
<comment type="catalytic activity">
    <reaction evidence="10">
        <text>squalene + reduced [NADPH--hemoprotein reductase] + O2 = (S)-2,3-epoxysqualene + oxidized [NADPH--hemoprotein reductase] + H2O + H(+)</text>
        <dbReference type="Rhea" id="RHEA:25282"/>
        <dbReference type="Rhea" id="RHEA-COMP:11964"/>
        <dbReference type="Rhea" id="RHEA-COMP:11965"/>
        <dbReference type="ChEBI" id="CHEBI:15377"/>
        <dbReference type="ChEBI" id="CHEBI:15378"/>
        <dbReference type="ChEBI" id="CHEBI:15379"/>
        <dbReference type="ChEBI" id="CHEBI:15440"/>
        <dbReference type="ChEBI" id="CHEBI:15441"/>
        <dbReference type="ChEBI" id="CHEBI:57618"/>
        <dbReference type="ChEBI" id="CHEBI:58210"/>
        <dbReference type="EC" id="1.14.14.17"/>
    </reaction>
</comment>
<dbReference type="HOGENOM" id="CLU_026390_0_0_1"/>
<evidence type="ECO:0000259" key="11">
    <source>
        <dbReference type="Pfam" id="PF08491"/>
    </source>
</evidence>
<organism evidence="12 13">
    <name type="scientific">Tulasnella calospora MUT 4182</name>
    <dbReference type="NCBI Taxonomy" id="1051891"/>
    <lineage>
        <taxon>Eukaryota</taxon>
        <taxon>Fungi</taxon>
        <taxon>Dikarya</taxon>
        <taxon>Basidiomycota</taxon>
        <taxon>Agaricomycotina</taxon>
        <taxon>Agaricomycetes</taxon>
        <taxon>Cantharellales</taxon>
        <taxon>Tulasnellaceae</taxon>
        <taxon>Tulasnella</taxon>
    </lineage>
</organism>
<gene>
    <name evidence="12" type="ORF">M407DRAFT_3625</name>
</gene>
<name>A0A0C3MKD0_9AGAM</name>
<evidence type="ECO:0000256" key="4">
    <source>
        <dbReference type="ARBA" id="ARBA00012312"/>
    </source>
</evidence>
<dbReference type="EMBL" id="KN822944">
    <property type="protein sequence ID" value="KIO34177.1"/>
    <property type="molecule type" value="Genomic_DNA"/>
</dbReference>
<keyword evidence="7" id="KW-0492">Microsome</keyword>
<keyword evidence="8 10" id="KW-0560">Oxidoreductase</keyword>
<evidence type="ECO:0000256" key="5">
    <source>
        <dbReference type="ARBA" id="ARBA00022630"/>
    </source>
</evidence>
<feature type="transmembrane region" description="Helical" evidence="10">
    <location>
        <begin position="485"/>
        <end position="506"/>
    </location>
</feature>
<evidence type="ECO:0000256" key="2">
    <source>
        <dbReference type="ARBA" id="ARBA00004154"/>
    </source>
</evidence>
<feature type="transmembrane region" description="Helical" evidence="10">
    <location>
        <begin position="441"/>
        <end position="458"/>
    </location>
</feature>
<protein>
    <recommendedName>
        <fullName evidence="4 10">Squalene monooxygenase</fullName>
        <ecNumber evidence="4 10">1.14.14.17</ecNumber>
    </recommendedName>
</protein>
<evidence type="ECO:0000256" key="6">
    <source>
        <dbReference type="ARBA" id="ARBA00022827"/>
    </source>
</evidence>
<dbReference type="InterPro" id="IPR036188">
    <property type="entry name" value="FAD/NAD-bd_sf"/>
</dbReference>
<dbReference type="InterPro" id="IPR013698">
    <property type="entry name" value="Squalene_epoxidase"/>
</dbReference>
<dbReference type="GO" id="GO:0005789">
    <property type="term" value="C:endoplasmic reticulum membrane"/>
    <property type="evidence" value="ECO:0007669"/>
    <property type="project" value="UniProtKB-SubCell"/>
</dbReference>
<dbReference type="GO" id="GO:0050660">
    <property type="term" value="F:flavin adenine dinucleotide binding"/>
    <property type="evidence" value="ECO:0007669"/>
    <property type="project" value="UniProtKB-UniRule"/>
</dbReference>
<feature type="domain" description="Squalene epoxidase" evidence="11">
    <location>
        <begin position="171"/>
        <end position="340"/>
    </location>
</feature>
<comment type="similarity">
    <text evidence="3 10">Belongs to the squalene monooxygenase family.</text>
</comment>
<dbReference type="GO" id="GO:0004506">
    <property type="term" value="F:squalene monooxygenase activity"/>
    <property type="evidence" value="ECO:0007669"/>
    <property type="project" value="UniProtKB-UniRule"/>
</dbReference>
<dbReference type="PANTHER" id="PTHR10835:SF0">
    <property type="entry name" value="SQUALENE MONOOXYGENASE"/>
    <property type="match status" value="1"/>
</dbReference>
<proteinExistence type="inferred from homology"/>
<evidence type="ECO:0000256" key="8">
    <source>
        <dbReference type="ARBA" id="ARBA00023002"/>
    </source>
</evidence>
<evidence type="ECO:0000313" key="13">
    <source>
        <dbReference type="Proteomes" id="UP000054248"/>
    </source>
</evidence>
<dbReference type="GO" id="GO:0006696">
    <property type="term" value="P:ergosterol biosynthetic process"/>
    <property type="evidence" value="ECO:0007669"/>
    <property type="project" value="TreeGrafter"/>
</dbReference>
<comment type="cofactor">
    <cofactor evidence="1 10">
        <name>FAD</name>
        <dbReference type="ChEBI" id="CHEBI:57692"/>
    </cofactor>
</comment>
<dbReference type="PANTHER" id="PTHR10835">
    <property type="entry name" value="SQUALENE MONOOXYGENASE"/>
    <property type="match status" value="1"/>
</dbReference>
<evidence type="ECO:0000313" key="12">
    <source>
        <dbReference type="EMBL" id="KIO34177.1"/>
    </source>
</evidence>
<keyword evidence="9 10" id="KW-0472">Membrane</keyword>
<keyword evidence="10" id="KW-0812">Transmembrane</keyword>
<dbReference type="AlphaFoldDB" id="A0A0C3MKD0"/>
<dbReference type="Proteomes" id="UP000054248">
    <property type="component" value="Unassembled WGS sequence"/>
</dbReference>
<reference evidence="13" key="2">
    <citation type="submission" date="2015-01" db="EMBL/GenBank/DDBJ databases">
        <title>Evolutionary Origins and Diversification of the Mycorrhizal Mutualists.</title>
        <authorList>
            <consortium name="DOE Joint Genome Institute"/>
            <consortium name="Mycorrhizal Genomics Consortium"/>
            <person name="Kohler A."/>
            <person name="Kuo A."/>
            <person name="Nagy L.G."/>
            <person name="Floudas D."/>
            <person name="Copeland A."/>
            <person name="Barry K.W."/>
            <person name="Cichocki N."/>
            <person name="Veneault-Fourrey C."/>
            <person name="LaButti K."/>
            <person name="Lindquist E.A."/>
            <person name="Lipzen A."/>
            <person name="Lundell T."/>
            <person name="Morin E."/>
            <person name="Murat C."/>
            <person name="Riley R."/>
            <person name="Ohm R."/>
            <person name="Sun H."/>
            <person name="Tunlid A."/>
            <person name="Henrissat B."/>
            <person name="Grigoriev I.V."/>
            <person name="Hibbett D.S."/>
            <person name="Martin F."/>
        </authorList>
    </citation>
    <scope>NUCLEOTIDE SEQUENCE [LARGE SCALE GENOMIC DNA]</scope>
    <source>
        <strain evidence="13">MUT 4182</strain>
    </source>
</reference>
<keyword evidence="10" id="KW-0256">Endoplasmic reticulum</keyword>